<organism evidence="1 2">
    <name type="scientific">Mya arenaria</name>
    <name type="common">Soft-shell clam</name>
    <dbReference type="NCBI Taxonomy" id="6604"/>
    <lineage>
        <taxon>Eukaryota</taxon>
        <taxon>Metazoa</taxon>
        <taxon>Spiralia</taxon>
        <taxon>Lophotrochozoa</taxon>
        <taxon>Mollusca</taxon>
        <taxon>Bivalvia</taxon>
        <taxon>Autobranchia</taxon>
        <taxon>Heteroconchia</taxon>
        <taxon>Euheterodonta</taxon>
        <taxon>Imparidentia</taxon>
        <taxon>Neoheterodontei</taxon>
        <taxon>Myida</taxon>
        <taxon>Myoidea</taxon>
        <taxon>Myidae</taxon>
        <taxon>Mya</taxon>
    </lineage>
</organism>
<reference evidence="1" key="1">
    <citation type="submission" date="2022-11" db="EMBL/GenBank/DDBJ databases">
        <title>Centuries of genome instability and evolution in soft-shell clam transmissible cancer (bioRxiv).</title>
        <authorList>
            <person name="Hart S.F.M."/>
            <person name="Yonemitsu M.A."/>
            <person name="Giersch R.M."/>
            <person name="Beal B.F."/>
            <person name="Arriagada G."/>
            <person name="Davis B.W."/>
            <person name="Ostrander E.A."/>
            <person name="Goff S.P."/>
            <person name="Metzger M.J."/>
        </authorList>
    </citation>
    <scope>NUCLEOTIDE SEQUENCE</scope>
    <source>
        <strain evidence="1">MELC-2E11</strain>
        <tissue evidence="1">Siphon/mantle</tissue>
    </source>
</reference>
<evidence type="ECO:0000313" key="1">
    <source>
        <dbReference type="EMBL" id="WAR00978.1"/>
    </source>
</evidence>
<feature type="non-terminal residue" evidence="1">
    <location>
        <position position="1"/>
    </location>
</feature>
<name>A0ABY7DTF5_MYAAR</name>
<proteinExistence type="predicted"/>
<keyword evidence="2" id="KW-1185">Reference proteome</keyword>
<protein>
    <submittedName>
        <fullName evidence="1">Uncharacterized protein</fullName>
    </submittedName>
</protein>
<dbReference type="Proteomes" id="UP001164746">
    <property type="component" value="Chromosome 3"/>
</dbReference>
<gene>
    <name evidence="1" type="ORF">MAR_025350</name>
</gene>
<sequence length="685" mass="76397">MTVGTLVQNFGIKVVEFTCIDLEASVASTSLETCAKEATEKAVDAFQLLMAGGRRFTSKKESSHGLKTGLSRKDELYNNLIDDFKTKGLDFPKGTEAVEGSYIVQVLCNALWYITNHHTTINDAAARYKDVLPVPPAFENYDGYNDVKRKKIKMTQMSARELESHSQALYSLLMKPVVSSTAKWLDGKKEIEQLAECLGSYNKYLEKKNSDSLNIQNRTEPARTIDKHATLETRMGSPFGVNDKYELLNKAVISEGVNSYVVFDETVHLERPFKTPDEKYKYFKKLQLSVPVDLIKFCPGGSLEATVCIRQVTPNRSEPQILTDGARFLQNVRPVLGEIHTRLQRMSFKSKIANIATISPAISDFIYTHLTLDKSAAENPVTRERLRLIFSGQTGLVKDLIELNPGRPNNKFDSFFNVLSGIVEEVTSADDRRHGEAHMSQFISLDEMIQQAKSQCPEGTAVPSKSLVRLQFAPKNPFTKIATTFTSKLNVQYKIQKRQLRVAHPDEHFCNAQFRYMKECAIENKEKVKLLFCDDKAKVPFGNPGALLSTGVRGKKTIVPVTSTLSALDHDMQSSGSLTPSVYLDCQIPDSPVSSFVRGQVTVIVNDSVFKASSPMRHAAAIVKLLTMNEQVPPLLFKFTDGGCDQRNTLESVKCASVCIFKELNLDMIVLGRCAPNHSYVNPAE</sequence>
<accession>A0ABY7DTF5</accession>
<evidence type="ECO:0000313" key="2">
    <source>
        <dbReference type="Proteomes" id="UP001164746"/>
    </source>
</evidence>
<dbReference type="EMBL" id="CP111014">
    <property type="protein sequence ID" value="WAR00978.1"/>
    <property type="molecule type" value="Genomic_DNA"/>
</dbReference>